<dbReference type="GO" id="GO:0005828">
    <property type="term" value="C:kinetochore microtubule"/>
    <property type="evidence" value="ECO:0007669"/>
    <property type="project" value="TreeGrafter"/>
</dbReference>
<dbReference type="GO" id="GO:0005737">
    <property type="term" value="C:cytoplasm"/>
    <property type="evidence" value="ECO:0007669"/>
    <property type="project" value="TreeGrafter"/>
</dbReference>
<evidence type="ECO:0000313" key="3">
    <source>
        <dbReference type="EMBL" id="KAF0744329.1"/>
    </source>
</evidence>
<dbReference type="InterPro" id="IPR052802">
    <property type="entry name" value="KNTC1"/>
</dbReference>
<proteinExistence type="predicted"/>
<evidence type="ECO:0000259" key="2">
    <source>
        <dbReference type="Pfam" id="PF24516"/>
    </source>
</evidence>
<dbReference type="EMBL" id="VJMJ01000009">
    <property type="protein sequence ID" value="KAF0744329.1"/>
    <property type="molecule type" value="Genomic_DNA"/>
</dbReference>
<dbReference type="GO" id="GO:0000070">
    <property type="term" value="P:mitotic sister chromatid segregation"/>
    <property type="evidence" value="ECO:0007669"/>
    <property type="project" value="TreeGrafter"/>
</dbReference>
<comment type="caution">
    <text evidence="3">The sequence shown here is derived from an EMBL/GenBank/DDBJ whole genome shotgun (WGS) entry which is preliminary data.</text>
</comment>
<dbReference type="GO" id="GO:1990423">
    <property type="term" value="C:RZZ complex"/>
    <property type="evidence" value="ECO:0007669"/>
    <property type="project" value="TreeGrafter"/>
</dbReference>
<protein>
    <submittedName>
        <fullName evidence="3">Uncharacterized protein</fullName>
    </submittedName>
</protein>
<dbReference type="Pfam" id="PF24516">
    <property type="entry name" value="ARM_KNTC1_2nd"/>
    <property type="match status" value="1"/>
</dbReference>
<feature type="domain" description="RZZ complex subunit KNTC1/ROD C-terminal" evidence="1">
    <location>
        <begin position="690"/>
        <end position="1066"/>
    </location>
</feature>
<organism evidence="3 4">
    <name type="scientific">Aphanomyces euteiches</name>
    <dbReference type="NCBI Taxonomy" id="100861"/>
    <lineage>
        <taxon>Eukaryota</taxon>
        <taxon>Sar</taxon>
        <taxon>Stramenopiles</taxon>
        <taxon>Oomycota</taxon>
        <taxon>Saprolegniomycetes</taxon>
        <taxon>Saprolegniales</taxon>
        <taxon>Verrucalvaceae</taxon>
        <taxon>Aphanomyces</taxon>
    </lineage>
</organism>
<dbReference type="PANTHER" id="PTHR15688">
    <property type="entry name" value="KINETOCHORE-ASSOCIATED PROTEIN 1"/>
    <property type="match status" value="1"/>
</dbReference>
<dbReference type="InterPro" id="IPR019527">
    <property type="entry name" value="RZZ-complex_KNTC1/ROD_C"/>
</dbReference>
<keyword evidence="4" id="KW-1185">Reference proteome</keyword>
<dbReference type="AlphaFoldDB" id="A0A6G0XV54"/>
<evidence type="ECO:0000313" key="4">
    <source>
        <dbReference type="Proteomes" id="UP000481153"/>
    </source>
</evidence>
<accession>A0A6G0XV54</accession>
<dbReference type="VEuPathDB" id="FungiDB:AeMF1_018841"/>
<dbReference type="Proteomes" id="UP000481153">
    <property type="component" value="Unassembled WGS sequence"/>
</dbReference>
<dbReference type="InterPro" id="IPR055404">
    <property type="entry name" value="ARM_KNTC1_2nd"/>
</dbReference>
<dbReference type="Pfam" id="PF10493">
    <property type="entry name" value="Rod_C"/>
    <property type="match status" value="1"/>
</dbReference>
<reference evidence="3 4" key="1">
    <citation type="submission" date="2019-07" db="EMBL/GenBank/DDBJ databases">
        <title>Genomics analysis of Aphanomyces spp. identifies a new class of oomycete effector associated with host adaptation.</title>
        <authorList>
            <person name="Gaulin E."/>
        </authorList>
    </citation>
    <scope>NUCLEOTIDE SEQUENCE [LARGE SCALE GENOMIC DNA]</scope>
    <source>
        <strain evidence="3 4">ATCC 201684</strain>
    </source>
</reference>
<dbReference type="PANTHER" id="PTHR15688:SF1">
    <property type="entry name" value="KINETOCHORE-ASSOCIATED PROTEIN 1"/>
    <property type="match status" value="1"/>
</dbReference>
<dbReference type="GO" id="GO:1903394">
    <property type="term" value="P:protein localization to kinetochore involved in kinetochore assembly"/>
    <property type="evidence" value="ECO:0007669"/>
    <property type="project" value="TreeGrafter"/>
</dbReference>
<evidence type="ECO:0000259" key="1">
    <source>
        <dbReference type="Pfam" id="PF10493"/>
    </source>
</evidence>
<sequence length="1236" mass="140945">MAVASEGDVDGALQWTSVMCPHLLPPERLWKGSLPESDPLRLVHIQLQQMLHLSKHHDFHVSFEAFQMATVAGLAMAMLDRVQSPSLLLVELSSHVEPFLKISSNTSLSDVLVEYVEEKAGEIPFDEQRCRILLDKIEPLEKRAKATLVILRSIHLPYSHSMLELAVTAARWPSSCQMELQEQFRLMQLEELFRKYGLKYDIRDPRLPARLCRYLCTQVDNADAFDDALTLAQASHQMKRERVVVQFMQNVLMANFTHERCNQLTKALEAVDAPIKWSVAIEVVQFGVMFLESYTHLSQLLAFVTSLASFSCNHRGYWRVINVTFQHALRQISHLQSAYQLPVSLESFCNKSCHEVLLKPILQPWLGALRQPTQSLKRKRSAVTPTMPREMTAEGAASLVRAQQCSSLLGMSNNNFRAFLGKQAAAVGDIDQTLRFTRNTDASTLKHVALALLQYMVMSKQTNSRGFGVARDILVLCVTHESCTTLSEDVVLLKQASLLSTMLELTTDQAEARDEHYQLHLPWRIYDLWYRGVALTLHPSIMPLAINYVMNQYNLADQEQILMSCKELVSHLDDVQAPQLAVSVLLNLTSIPQDALTMLGTQLDQMLSLTLYSHQIDKDLALGYMLSMDQETAFSALNKRLVRENVYNDFARLQQGQLISLCSPLDIDADEMYMRLIKRMIDGDTTTLTFDSFRGILCNFSEIDHKITTAEWLSKKITNSDFSIAAVQFALDLSTAQNEHPKTARLQQTLLLLQTAQHWNNLSKQFDGAALPSFNDPKKLIELIYQDYGHLAWQAQSNIVHETAAQIAHLHKVEVSSARREIRWKWLTSGHKKQNQSVWSMPDYFDDEHLFESLLYISWITEQDVVRELMKYACDPLPRPSLTYRVKYRCLLVIERLADVMQFQISTFIPDSLSASFAQIKQACRHLVSFEELQYPHSLSTFIKCDKESLVRGLWREHFQDTAVLALISELMVSYSISNPSLWLRVLQQMTNLSMFPTIFHILQPLIREFPSVDLHSVFEQTLMWPLHNIDPSLPSSKIGRVLEEIVLLIQQCPFIESLNVTEVVHLLHEAAQKNHHLPILADCAVRCAFGIPRVSIRQKTLCQLCDDNETYVIPIFQYLVDLSPLQQPLEAVFLVDYLITNPGAQEILVQSPLGRKYCDWIAILPQTEALDLVVAFLLDNHRFDDASDVAAHHLQHFPEKQLDASTPLQCYLLQTSSPLLLPYREKLAESTLTLE</sequence>
<dbReference type="GO" id="GO:0007094">
    <property type="term" value="P:mitotic spindle assembly checkpoint signaling"/>
    <property type="evidence" value="ECO:0007669"/>
    <property type="project" value="TreeGrafter"/>
</dbReference>
<dbReference type="GO" id="GO:0031267">
    <property type="term" value="F:small GTPase binding"/>
    <property type="evidence" value="ECO:0007669"/>
    <property type="project" value="TreeGrafter"/>
</dbReference>
<gene>
    <name evidence="3" type="ORF">Ae201684_000817</name>
</gene>
<feature type="domain" description="KNTC1 second ARM-repeats" evidence="2">
    <location>
        <begin position="141"/>
        <end position="261"/>
    </location>
</feature>
<name>A0A6G0XV54_9STRA</name>